<dbReference type="EMBL" id="PCYI01000019">
    <property type="protein sequence ID" value="PIR44806.1"/>
    <property type="molecule type" value="Genomic_DNA"/>
</dbReference>
<sequence>MASESNGFGIDKIFAIFLVIVVLIGLVYLARYAATGLTQDVTQVNQTYSGNSSTEGGDVRAKPNLTGKEKGELSQQGWISYSDAAWAYKLRFPPTYQARLLDSRELSSPLSGEVILSGIVVATENNTSRLPDYTDSALTLLVTEWPGYGNSESFLNETYRSGSVPQSEIERLTIGGRPALRLKVNSGYSGTNGSHTEIIVAGPGARIFKILYWPSQDATLSAIANSLEIGP</sequence>
<keyword evidence="2" id="KW-0472">Membrane</keyword>
<keyword evidence="2" id="KW-0812">Transmembrane</keyword>
<gene>
    <name evidence="3" type="ORF">COV10_02895</name>
</gene>
<proteinExistence type="predicted"/>
<organism evidence="3 4">
    <name type="scientific">Candidatus Vogelbacteria bacterium CG10_big_fil_rev_8_21_14_0_10_51_16</name>
    <dbReference type="NCBI Taxonomy" id="1975045"/>
    <lineage>
        <taxon>Bacteria</taxon>
        <taxon>Candidatus Vogeliibacteriota</taxon>
    </lineage>
</organism>
<feature type="transmembrane region" description="Helical" evidence="2">
    <location>
        <begin position="12"/>
        <end position="30"/>
    </location>
</feature>
<keyword evidence="2" id="KW-1133">Transmembrane helix</keyword>
<dbReference type="Proteomes" id="UP000228767">
    <property type="component" value="Unassembled WGS sequence"/>
</dbReference>
<feature type="region of interest" description="Disordered" evidence="1">
    <location>
        <begin position="48"/>
        <end position="69"/>
    </location>
</feature>
<evidence type="ECO:0000313" key="3">
    <source>
        <dbReference type="EMBL" id="PIR44806.1"/>
    </source>
</evidence>
<evidence type="ECO:0000256" key="1">
    <source>
        <dbReference type="SAM" id="MobiDB-lite"/>
    </source>
</evidence>
<protein>
    <submittedName>
        <fullName evidence="3">Uncharacterized protein</fullName>
    </submittedName>
</protein>
<dbReference type="AlphaFoldDB" id="A0A2H0REJ3"/>
<comment type="caution">
    <text evidence="3">The sequence shown here is derived from an EMBL/GenBank/DDBJ whole genome shotgun (WGS) entry which is preliminary data.</text>
</comment>
<reference evidence="3 4" key="1">
    <citation type="submission" date="2017-09" db="EMBL/GenBank/DDBJ databases">
        <title>Depth-based differentiation of microbial function through sediment-hosted aquifers and enrichment of novel symbionts in the deep terrestrial subsurface.</title>
        <authorList>
            <person name="Probst A.J."/>
            <person name="Ladd B."/>
            <person name="Jarett J.K."/>
            <person name="Geller-Mcgrath D.E."/>
            <person name="Sieber C.M."/>
            <person name="Emerson J.B."/>
            <person name="Anantharaman K."/>
            <person name="Thomas B.C."/>
            <person name="Malmstrom R."/>
            <person name="Stieglmeier M."/>
            <person name="Klingl A."/>
            <person name="Woyke T."/>
            <person name="Ryan C.M."/>
            <person name="Banfield J.F."/>
        </authorList>
    </citation>
    <scope>NUCLEOTIDE SEQUENCE [LARGE SCALE GENOMIC DNA]</scope>
    <source>
        <strain evidence="3">CG10_big_fil_rev_8_21_14_0_10_51_16</strain>
    </source>
</reference>
<accession>A0A2H0REJ3</accession>
<evidence type="ECO:0000313" key="4">
    <source>
        <dbReference type="Proteomes" id="UP000228767"/>
    </source>
</evidence>
<evidence type="ECO:0000256" key="2">
    <source>
        <dbReference type="SAM" id="Phobius"/>
    </source>
</evidence>
<feature type="compositionally biased region" description="Basic and acidic residues" evidence="1">
    <location>
        <begin position="57"/>
        <end position="69"/>
    </location>
</feature>
<name>A0A2H0REJ3_9BACT</name>